<reference evidence="7 8" key="1">
    <citation type="submission" date="2019-12" db="EMBL/GenBank/DDBJ databases">
        <title>The genome of Stappia indica PHM037.</title>
        <authorList>
            <person name="Kacar D."/>
            <person name="Galan B."/>
            <person name="Canedo L."/>
            <person name="Rodriguez P."/>
            <person name="de la Calle F."/>
            <person name="Garcia J.L."/>
        </authorList>
    </citation>
    <scope>NUCLEOTIDE SEQUENCE [LARGE SCALE GENOMIC DNA]</scope>
    <source>
        <strain evidence="7 8">PHM037</strain>
    </source>
</reference>
<dbReference type="KEGG" id="siw:GH266_01560"/>
<evidence type="ECO:0000259" key="6">
    <source>
        <dbReference type="PROSITE" id="PS51007"/>
    </source>
</evidence>
<dbReference type="AlphaFoldDB" id="A0A857C3A2"/>
<keyword evidence="1 4" id="KW-0349">Heme</keyword>
<dbReference type="InterPro" id="IPR051459">
    <property type="entry name" value="Cytochrome_c-type_DH"/>
</dbReference>
<dbReference type="RefSeq" id="WP_158192326.1">
    <property type="nucleotide sequence ID" value="NZ_CP046908.1"/>
</dbReference>
<dbReference type="GO" id="GO:0020037">
    <property type="term" value="F:heme binding"/>
    <property type="evidence" value="ECO:0007669"/>
    <property type="project" value="InterPro"/>
</dbReference>
<dbReference type="SUPFAM" id="SSF46626">
    <property type="entry name" value="Cytochrome c"/>
    <property type="match status" value="1"/>
</dbReference>
<protein>
    <submittedName>
        <fullName evidence="7">C-type cytochrome</fullName>
    </submittedName>
</protein>
<evidence type="ECO:0000256" key="5">
    <source>
        <dbReference type="SAM" id="SignalP"/>
    </source>
</evidence>
<proteinExistence type="predicted"/>
<dbReference type="PANTHER" id="PTHR35008:SF8">
    <property type="entry name" value="ALCOHOL DEHYDROGENASE CYTOCHROME C SUBUNIT"/>
    <property type="match status" value="1"/>
</dbReference>
<evidence type="ECO:0000313" key="7">
    <source>
        <dbReference type="EMBL" id="QGZ33305.1"/>
    </source>
</evidence>
<dbReference type="Proteomes" id="UP000435648">
    <property type="component" value="Chromosome"/>
</dbReference>
<gene>
    <name evidence="7" type="ORF">GH266_01560</name>
</gene>
<evidence type="ECO:0000256" key="4">
    <source>
        <dbReference type="PROSITE-ProRule" id="PRU00433"/>
    </source>
</evidence>
<dbReference type="Pfam" id="PF00034">
    <property type="entry name" value="Cytochrom_C"/>
    <property type="match status" value="1"/>
</dbReference>
<keyword evidence="2 4" id="KW-0479">Metal-binding</keyword>
<feature type="chain" id="PRO_5032776116" evidence="5">
    <location>
        <begin position="25"/>
        <end position="220"/>
    </location>
</feature>
<name>A0A857C3A2_9HYPH</name>
<accession>A0A857C3A2</accession>
<dbReference type="OrthoDB" id="9779283at2"/>
<dbReference type="PROSITE" id="PS51007">
    <property type="entry name" value="CYTC"/>
    <property type="match status" value="1"/>
</dbReference>
<evidence type="ECO:0000256" key="3">
    <source>
        <dbReference type="ARBA" id="ARBA00023004"/>
    </source>
</evidence>
<dbReference type="GO" id="GO:0046872">
    <property type="term" value="F:metal ion binding"/>
    <property type="evidence" value="ECO:0007669"/>
    <property type="project" value="UniProtKB-KW"/>
</dbReference>
<evidence type="ECO:0000256" key="2">
    <source>
        <dbReference type="ARBA" id="ARBA00022723"/>
    </source>
</evidence>
<dbReference type="PANTHER" id="PTHR35008">
    <property type="entry name" value="BLL4482 PROTEIN-RELATED"/>
    <property type="match status" value="1"/>
</dbReference>
<dbReference type="Gene3D" id="1.10.760.10">
    <property type="entry name" value="Cytochrome c-like domain"/>
    <property type="match status" value="1"/>
</dbReference>
<dbReference type="EMBL" id="CP046908">
    <property type="protein sequence ID" value="QGZ33305.1"/>
    <property type="molecule type" value="Genomic_DNA"/>
</dbReference>
<dbReference type="InterPro" id="IPR009056">
    <property type="entry name" value="Cyt_c-like_dom"/>
</dbReference>
<keyword evidence="3 4" id="KW-0408">Iron</keyword>
<evidence type="ECO:0000256" key="1">
    <source>
        <dbReference type="ARBA" id="ARBA00022617"/>
    </source>
</evidence>
<sequence length="220" mass="23481">MSRFLKSAALVLALAVAGSMPASAGKLGLGTPATPEEVAAWDIDVRPDGQGLPEGRGTVAEGEAIFSEQCAVCHGDFGEGAGRWPVLAGGAGSLSSHDPVKTIGSYWPYLSTVYDYVYRAMPFGNAQSLSPDETYAIVAYLLYLNDVVTDEEFELSKENFTSIKMPNEGGFIDDTRPEEPMKAAAEPCMTDCKTDVKITKRARIIDVTPEDEEAAGMSVD</sequence>
<organism evidence="7 8">
    <name type="scientific">Stappia indica</name>
    <dbReference type="NCBI Taxonomy" id="538381"/>
    <lineage>
        <taxon>Bacteria</taxon>
        <taxon>Pseudomonadati</taxon>
        <taxon>Pseudomonadota</taxon>
        <taxon>Alphaproteobacteria</taxon>
        <taxon>Hyphomicrobiales</taxon>
        <taxon>Stappiaceae</taxon>
        <taxon>Stappia</taxon>
    </lineage>
</organism>
<dbReference type="GO" id="GO:0009055">
    <property type="term" value="F:electron transfer activity"/>
    <property type="evidence" value="ECO:0007669"/>
    <property type="project" value="InterPro"/>
</dbReference>
<feature type="domain" description="Cytochrome c" evidence="6">
    <location>
        <begin position="57"/>
        <end position="145"/>
    </location>
</feature>
<keyword evidence="5" id="KW-0732">Signal</keyword>
<dbReference type="InterPro" id="IPR036909">
    <property type="entry name" value="Cyt_c-like_dom_sf"/>
</dbReference>
<feature type="signal peptide" evidence="5">
    <location>
        <begin position="1"/>
        <end position="24"/>
    </location>
</feature>
<evidence type="ECO:0000313" key="8">
    <source>
        <dbReference type="Proteomes" id="UP000435648"/>
    </source>
</evidence>